<evidence type="ECO:0000256" key="1">
    <source>
        <dbReference type="SAM" id="Coils"/>
    </source>
</evidence>
<feature type="coiled-coil region" evidence="1">
    <location>
        <begin position="1663"/>
        <end position="1716"/>
    </location>
</feature>
<dbReference type="InParanoid" id="E4X2H6"/>
<gene>
    <name evidence="3" type="ORF">GSOID_T00017070001</name>
</gene>
<keyword evidence="4" id="KW-1185">Reference proteome</keyword>
<organism evidence="3">
    <name type="scientific">Oikopleura dioica</name>
    <name type="common">Tunicate</name>
    <dbReference type="NCBI Taxonomy" id="34765"/>
    <lineage>
        <taxon>Eukaryota</taxon>
        <taxon>Metazoa</taxon>
        <taxon>Chordata</taxon>
        <taxon>Tunicata</taxon>
        <taxon>Appendicularia</taxon>
        <taxon>Copelata</taxon>
        <taxon>Oikopleuridae</taxon>
        <taxon>Oikopleura</taxon>
    </lineage>
</organism>
<keyword evidence="1" id="KW-0175">Coiled coil</keyword>
<name>E4X2H6_OIKDI</name>
<evidence type="ECO:0000313" key="4">
    <source>
        <dbReference type="Proteomes" id="UP000001307"/>
    </source>
</evidence>
<dbReference type="EMBL" id="FN653022">
    <property type="protein sequence ID" value="CBY07393.1"/>
    <property type="molecule type" value="Genomic_DNA"/>
</dbReference>
<reference evidence="3" key="1">
    <citation type="journal article" date="2010" name="Science">
        <title>Plasticity of animal genome architecture unmasked by rapid evolution of a pelagic tunicate.</title>
        <authorList>
            <person name="Denoeud F."/>
            <person name="Henriet S."/>
            <person name="Mungpakdee S."/>
            <person name="Aury J.M."/>
            <person name="Da Silva C."/>
            <person name="Brinkmann H."/>
            <person name="Mikhaleva J."/>
            <person name="Olsen L.C."/>
            <person name="Jubin C."/>
            <person name="Canestro C."/>
            <person name="Bouquet J.M."/>
            <person name="Danks G."/>
            <person name="Poulain J."/>
            <person name="Campsteijn C."/>
            <person name="Adamski M."/>
            <person name="Cross I."/>
            <person name="Yadetie F."/>
            <person name="Muffato M."/>
            <person name="Louis A."/>
            <person name="Butcher S."/>
            <person name="Tsagkogeorga G."/>
            <person name="Konrad A."/>
            <person name="Singh S."/>
            <person name="Jensen M.F."/>
            <person name="Cong E.H."/>
            <person name="Eikeseth-Otteraa H."/>
            <person name="Noel B."/>
            <person name="Anthouard V."/>
            <person name="Porcel B.M."/>
            <person name="Kachouri-Lafond R."/>
            <person name="Nishino A."/>
            <person name="Ugolini M."/>
            <person name="Chourrout P."/>
            <person name="Nishida H."/>
            <person name="Aasland R."/>
            <person name="Huzurbazar S."/>
            <person name="Westhof E."/>
            <person name="Delsuc F."/>
            <person name="Lehrach H."/>
            <person name="Reinhardt R."/>
            <person name="Weissenbach J."/>
            <person name="Roy S.W."/>
            <person name="Artiguenave F."/>
            <person name="Postlethwait J.H."/>
            <person name="Manak J.R."/>
            <person name="Thompson E.M."/>
            <person name="Jaillon O."/>
            <person name="Du Pasquier L."/>
            <person name="Boudinot P."/>
            <person name="Liberles D.A."/>
            <person name="Volff J.N."/>
            <person name="Philippe H."/>
            <person name="Lenhard B."/>
            <person name="Roest Crollius H."/>
            <person name="Wincker P."/>
            <person name="Chourrout D."/>
        </authorList>
    </citation>
    <scope>NUCLEOTIDE SEQUENCE [LARGE SCALE GENOMIC DNA]</scope>
</reference>
<feature type="compositionally biased region" description="Basic and acidic residues" evidence="2">
    <location>
        <begin position="1246"/>
        <end position="1266"/>
    </location>
</feature>
<evidence type="ECO:0000256" key="2">
    <source>
        <dbReference type="SAM" id="MobiDB-lite"/>
    </source>
</evidence>
<evidence type="ECO:0000313" key="3">
    <source>
        <dbReference type="EMBL" id="CBY07393.1"/>
    </source>
</evidence>
<feature type="region of interest" description="Disordered" evidence="2">
    <location>
        <begin position="1153"/>
        <end position="1266"/>
    </location>
</feature>
<feature type="compositionally biased region" description="Acidic residues" evidence="2">
    <location>
        <begin position="1166"/>
        <end position="1208"/>
    </location>
</feature>
<sequence>MELIPRLHDTMQVISSNLGPWRHVSMLDWSLENSKGGILMISMQEKWNVGEGRTFDERTRKNAAAALTHVRENYKMLEVKIPMKNFEGKVTFSSWAAFVDPKYETKWFIRSLDCFLAYVAPDFTGKKEIEWFLPQLKIEGSVKRGHQMERVKTIGEVFAKYEMRDTDTTIWEIEYFGSEKEDSEDEWIRKKADLKYVQRRWTDTIESGKLKEMAPQSAKILDNNRSAIVIEYWKELKELDKLPSASVQICMIDILTVEILKETARQDSNYFEVDDRMEENLTMALAIKLLEKLDVPQLRGKTIDQVARILAETGDNLFSTTPDNFMAEIRRFKKIANLETSDNFWYELGLLTRKALQITYDWITQIIEDGTLPTQMLMWPEPWKFLEGFGNENLVEKDIPSVFKANNIRPQEIILAPSEPIRLIAISLMDDIEEIKTQRDSWQLIVENEKTSERARAIFTELDKSIEKENEMRIRAAWNAAKNMIEEWPKIGHVRIAEKENVKGAKGKAMENIQVIFQKFAARDAEQAVRMWDNVIGEHSIQLWIMKDMDIQKIPIESRTSKDITSKILNAVGIQIFGDYHCFGTCAVDGCKRKSGDHPVCHVHMHSLPLIFGHSFYTKMVTDVTGKYRKILAKDRMKKTRILEDWHPKNRAGIFGDILEVHTENDEDIDGKTMISALCLETIKNGTDVEWSTKGLLENKEIIEKMKTFDKEYWRLEKKARWTNVEKQKKGRVIMFRLLEVTDGKRQYKEPVMMKIEDGETRWKCMTDYESTKDTEWIQFRRSLGIKMSELSAKVKEKGQFLADGQTWPEIILLNELASEHPRFHFVVACADYKIRQQWRRMIKIIDQREFRTSKNVSTKVTLLTDQTIGGFRTIEKDCGVTREVITALMPIRKRERTWDWYMAPRAEEDYQISKFLTHFIVQENYLLQLHPENLISISTWNPQSSKEGVRKEYKDRMIWMMALWLDLSDKRRLKYWIIEGGEPIYKDKARSGRRPPDNLVNLLKEGHGKDEFYRLAREMKTHRSMIEAWIMDDMLTKARWYIGTIDIGYVMKIYMRVDPRFNERILVELWDVWRKFVSTGKYLGEKEEIMETMEEAFIKRTESAEYENDRRMIWRRLPFQNAYKYQTIFPNEDDNDSSSNGQMRTMMKTEISENIVYEGSVREQTDEEGDPESENEENENECPDGEEEDESTIPELETNSEGEDISSDESALTTSDESEDSADGKDHFEKRRQSQAQENLINALEEPRTREQVREEEHIREMEQKMKKLSLKDKIDGAKRTEYESRKAELKKEIKEDKNRMSKEEKKELESFKEKEIEIDQKIENSKLKKKPVPKGKYKDEFKNKYPENLERRSDKALDNEKASKEMMKRNTENGEEGYEIFQQTRSQRAVNFNDRQLEEAAENLETRTYTDWSDSSEMCTEEEIALSRENSQTDLPRIPEVKRKRHGEFKEKTVGNVRRMERDERESEAEGPTRRAIRHMERIGITRPAMIIDNVEINFTEDEQQEISVAAYQYSMFEGTRNNRDSDKAAWKILEYLLKDSAQTTEIIGRVAEGDGQFNRSAIRVMIMRLLKLTGRLEITKQDEQENVKINEHGIANGKEQDKNKTTEHEIADGKELQAQEDTIEGELKICEMDPETKILKEKILTLEAKVKLNEKIMDYAQTIEEDVKILDKKVAEMERMEILGNVKKMWNTIKEIKEEVKEIKRQTDLAHADCDYVLPECHLTCLRELEKQHGRFKAPIEVSINQAIGIQKVYASVLALAIGRKAAVIYKTSRFNIQGQYRVLNEGQWDIKRIIKASNVYKEFADMSDMLKSVTREPDSRGKLSLSARDGVIIIVDNLYNLMFEDILKILSQPTRYAITQEDLKDKIRRMQEGLEAIFGKYNNTAIKLRNWRELIDRMAPEGFTLKYAIKSLRDMFPFEDEVNEAVYGLLGFKKWDDLKNNENLEVKWSEGSRHADGIMQKKRQIQQEEDQTSAQYDLYSYRKKQKMELNFK</sequence>
<feature type="region of interest" description="Disordered" evidence="2">
    <location>
        <begin position="1329"/>
        <end position="1378"/>
    </location>
</feature>
<protein>
    <submittedName>
        <fullName evidence="3">Uncharacterized protein</fullName>
    </submittedName>
</protein>
<feature type="compositionally biased region" description="Basic and acidic residues" evidence="2">
    <location>
        <begin position="1223"/>
        <end position="1233"/>
    </location>
</feature>
<dbReference type="Proteomes" id="UP000001307">
    <property type="component" value="Unassembled WGS sequence"/>
</dbReference>
<accession>E4X2H6</accession>
<feature type="compositionally biased region" description="Basic and acidic residues" evidence="2">
    <location>
        <begin position="1338"/>
        <end position="1374"/>
    </location>
</feature>
<proteinExistence type="predicted"/>